<dbReference type="SUPFAM" id="SSF52540">
    <property type="entry name" value="P-loop containing nucleoside triphosphate hydrolases"/>
    <property type="match status" value="1"/>
</dbReference>
<keyword evidence="3" id="KW-1185">Reference proteome</keyword>
<dbReference type="HOGENOM" id="CLU_428870_0_0_0"/>
<dbReference type="Proteomes" id="UP000030661">
    <property type="component" value="Unassembled WGS sequence"/>
</dbReference>
<dbReference type="STRING" id="1499967.U27_04429"/>
<dbReference type="Pfam" id="PF00004">
    <property type="entry name" value="AAA"/>
    <property type="match status" value="1"/>
</dbReference>
<name>A0A081BYQ7_VECG1</name>
<organism evidence="2 3">
    <name type="scientific">Vecturithrix granuli</name>
    <dbReference type="NCBI Taxonomy" id="1499967"/>
    <lineage>
        <taxon>Bacteria</taxon>
        <taxon>Candidatus Moduliflexota</taxon>
        <taxon>Candidatus Vecturitrichia</taxon>
        <taxon>Candidatus Vecturitrichales</taxon>
        <taxon>Candidatus Vecturitrichaceae</taxon>
        <taxon>Candidatus Vecturithrix</taxon>
    </lineage>
</organism>
<dbReference type="Gene3D" id="3.40.50.300">
    <property type="entry name" value="P-loop containing nucleotide triphosphate hydrolases"/>
    <property type="match status" value="1"/>
</dbReference>
<dbReference type="eggNOG" id="COG0464">
    <property type="taxonomic scope" value="Bacteria"/>
</dbReference>
<evidence type="ECO:0000313" key="3">
    <source>
        <dbReference type="Proteomes" id="UP000030661"/>
    </source>
</evidence>
<dbReference type="GO" id="GO:0005524">
    <property type="term" value="F:ATP binding"/>
    <property type="evidence" value="ECO:0007669"/>
    <property type="project" value="InterPro"/>
</dbReference>
<protein>
    <recommendedName>
        <fullName evidence="1">ATPase AAA-type core domain-containing protein</fullName>
    </recommendedName>
</protein>
<feature type="domain" description="ATPase AAA-type core" evidence="1">
    <location>
        <begin position="301"/>
        <end position="433"/>
    </location>
</feature>
<dbReference type="AlphaFoldDB" id="A0A081BYQ7"/>
<gene>
    <name evidence="2" type="ORF">U27_04429</name>
</gene>
<dbReference type="EMBL" id="DF820466">
    <property type="protein sequence ID" value="GAK57462.1"/>
    <property type="molecule type" value="Genomic_DNA"/>
</dbReference>
<accession>A0A081BYQ7</accession>
<reference evidence="2 3" key="1">
    <citation type="journal article" date="2015" name="PeerJ">
        <title>First genomic representation of candidate bacterial phylum KSB3 points to enhanced environmental sensing as a trigger of wastewater bulking.</title>
        <authorList>
            <person name="Sekiguchi Y."/>
            <person name="Ohashi A."/>
            <person name="Parks D.H."/>
            <person name="Yamauchi T."/>
            <person name="Tyson G.W."/>
            <person name="Hugenholtz P."/>
        </authorList>
    </citation>
    <scope>NUCLEOTIDE SEQUENCE [LARGE SCALE GENOMIC DNA]</scope>
</reference>
<evidence type="ECO:0000259" key="1">
    <source>
        <dbReference type="Pfam" id="PF00004"/>
    </source>
</evidence>
<sequence>MHEQNNPVDIGKDQIAKYKEPVEELFTSYRFGGKTQSLPELMLKLDPDEQYVMSNVERDTYLAIREGMQVFQGISELLSDKIGLKQKLIATPSSELTGNQEIDRLRGFCHDYATYGASLYVSKKMDALIRAEGVETSEKKADLSDLPLSLDSSQPEKAVIRRLLAPIYAYLLKQAETRKQFESSLAFAVIVKDVFDKYAALALEQKDAYPDLDRHLSGYQFRIMDEFVVLEGYEDKSISAAPAAAQALTFQPIRPEEIVGNRHAKKKISRYVERLVLYDFQRQMNPILELGGLAWTSLYDGLPGTGKSSLFRLAMTLLQERSAQVSVPFTIFTVDQSIKDEYYGKTGKILLQRLSVTQNPAMLSLGILDDIDLLTSSRNDAQGADNDINNILMQYLDGVFTLRRGNVINFAASNKPTGLDDALRNRFNDRLLIDGPTTAEDFADIMLILGGKLFKNNLVRIEKGYDPFATQVSGKEEKSSGSDVAAYMAEEFQKYKGATLLDFGRFVAELKEKNPKITGRSSRAIMEAIKERSADFDLPREWFENRSLYFDQPFETKVQKLIELYEPITPDILFQEAQRYFDSEERFAKTEAEGHVTRGYNSLMWDVQAQIQYYQEQLDQGTQADFARLEALKSLMRDMLRQKEDTIKKALQF</sequence>
<dbReference type="InterPro" id="IPR003959">
    <property type="entry name" value="ATPase_AAA_core"/>
</dbReference>
<evidence type="ECO:0000313" key="2">
    <source>
        <dbReference type="EMBL" id="GAK57462.1"/>
    </source>
</evidence>
<dbReference type="InterPro" id="IPR027417">
    <property type="entry name" value="P-loop_NTPase"/>
</dbReference>
<dbReference type="GO" id="GO:0016887">
    <property type="term" value="F:ATP hydrolysis activity"/>
    <property type="evidence" value="ECO:0007669"/>
    <property type="project" value="InterPro"/>
</dbReference>
<proteinExistence type="predicted"/>